<dbReference type="InterPro" id="IPR036890">
    <property type="entry name" value="HATPase_C_sf"/>
</dbReference>
<name>A0ABP7FH02_9ACTN</name>
<dbReference type="PANTHER" id="PTHR45436:SF5">
    <property type="entry name" value="SENSOR HISTIDINE KINASE TRCS"/>
    <property type="match status" value="1"/>
</dbReference>
<dbReference type="PANTHER" id="PTHR45436">
    <property type="entry name" value="SENSOR HISTIDINE KINASE YKOH"/>
    <property type="match status" value="1"/>
</dbReference>
<reference evidence="10" key="1">
    <citation type="journal article" date="2019" name="Int. J. Syst. Evol. Microbiol.">
        <title>The Global Catalogue of Microorganisms (GCM) 10K type strain sequencing project: providing services to taxonomists for standard genome sequencing and annotation.</title>
        <authorList>
            <consortium name="The Broad Institute Genomics Platform"/>
            <consortium name="The Broad Institute Genome Sequencing Center for Infectious Disease"/>
            <person name="Wu L."/>
            <person name="Ma J."/>
        </authorList>
    </citation>
    <scope>NUCLEOTIDE SEQUENCE [LARGE SCALE GENOMIC DNA]</scope>
    <source>
        <strain evidence="10">JCM 17137</strain>
    </source>
</reference>
<dbReference type="GO" id="GO:0005524">
    <property type="term" value="F:ATP binding"/>
    <property type="evidence" value="ECO:0007669"/>
    <property type="project" value="UniProtKB-KW"/>
</dbReference>
<dbReference type="Pfam" id="PF02518">
    <property type="entry name" value="HATPase_c"/>
    <property type="match status" value="1"/>
</dbReference>
<evidence type="ECO:0000256" key="7">
    <source>
        <dbReference type="SAM" id="Phobius"/>
    </source>
</evidence>
<feature type="compositionally biased region" description="Low complexity" evidence="6">
    <location>
        <begin position="630"/>
        <end position="639"/>
    </location>
</feature>
<evidence type="ECO:0000256" key="2">
    <source>
        <dbReference type="ARBA" id="ARBA00012438"/>
    </source>
</evidence>
<evidence type="ECO:0000256" key="3">
    <source>
        <dbReference type="ARBA" id="ARBA00022553"/>
    </source>
</evidence>
<keyword evidence="5" id="KW-0418">Kinase</keyword>
<gene>
    <name evidence="9" type="ORF">GCM10022402_19270</name>
</gene>
<keyword evidence="7" id="KW-1133">Transmembrane helix</keyword>
<evidence type="ECO:0000313" key="9">
    <source>
        <dbReference type="EMBL" id="GAA3739654.1"/>
    </source>
</evidence>
<dbReference type="EC" id="2.7.13.3" evidence="2"/>
<dbReference type="Gene3D" id="3.30.565.10">
    <property type="entry name" value="Histidine kinase-like ATPase, C-terminal domain"/>
    <property type="match status" value="1"/>
</dbReference>
<dbReference type="Pfam" id="PF08376">
    <property type="entry name" value="NIT"/>
    <property type="match status" value="1"/>
</dbReference>
<feature type="domain" description="Histidine kinase/HSP90-like ATPase" evidence="8">
    <location>
        <begin position="513"/>
        <end position="626"/>
    </location>
</feature>
<keyword evidence="4" id="KW-0808">Transferase</keyword>
<dbReference type="EMBL" id="BAABDD010000007">
    <property type="protein sequence ID" value="GAA3739654.1"/>
    <property type="molecule type" value="Genomic_DNA"/>
</dbReference>
<keyword evidence="9" id="KW-0547">Nucleotide-binding</keyword>
<dbReference type="InterPro" id="IPR050428">
    <property type="entry name" value="TCS_sensor_his_kinase"/>
</dbReference>
<keyword evidence="7" id="KW-0812">Transmembrane</keyword>
<feature type="region of interest" description="Disordered" evidence="6">
    <location>
        <begin position="630"/>
        <end position="833"/>
    </location>
</feature>
<comment type="catalytic activity">
    <reaction evidence="1">
        <text>ATP + protein L-histidine = ADP + protein N-phospho-L-histidine.</text>
        <dbReference type="EC" id="2.7.13.3"/>
    </reaction>
</comment>
<keyword evidence="7" id="KW-0472">Membrane</keyword>
<keyword evidence="3" id="KW-0597">Phosphoprotein</keyword>
<dbReference type="Proteomes" id="UP001500908">
    <property type="component" value="Unassembled WGS sequence"/>
</dbReference>
<feature type="transmembrane region" description="Helical" evidence="7">
    <location>
        <begin position="306"/>
        <end position="328"/>
    </location>
</feature>
<keyword evidence="9" id="KW-0067">ATP-binding</keyword>
<dbReference type="SMART" id="SM00387">
    <property type="entry name" value="HATPase_c"/>
    <property type="match status" value="1"/>
</dbReference>
<dbReference type="Gene3D" id="6.10.340.10">
    <property type="match status" value="1"/>
</dbReference>
<proteinExistence type="predicted"/>
<evidence type="ECO:0000256" key="5">
    <source>
        <dbReference type="ARBA" id="ARBA00022777"/>
    </source>
</evidence>
<evidence type="ECO:0000313" key="10">
    <source>
        <dbReference type="Proteomes" id="UP001500908"/>
    </source>
</evidence>
<organism evidence="9 10">
    <name type="scientific">Salinactinospora qingdaonensis</name>
    <dbReference type="NCBI Taxonomy" id="702744"/>
    <lineage>
        <taxon>Bacteria</taxon>
        <taxon>Bacillati</taxon>
        <taxon>Actinomycetota</taxon>
        <taxon>Actinomycetes</taxon>
        <taxon>Streptosporangiales</taxon>
        <taxon>Nocardiopsidaceae</taxon>
        <taxon>Salinactinospora</taxon>
    </lineage>
</organism>
<evidence type="ECO:0000256" key="4">
    <source>
        <dbReference type="ARBA" id="ARBA00022679"/>
    </source>
</evidence>
<keyword evidence="10" id="KW-1185">Reference proteome</keyword>
<evidence type="ECO:0000256" key="6">
    <source>
        <dbReference type="SAM" id="MobiDB-lite"/>
    </source>
</evidence>
<feature type="compositionally biased region" description="Polar residues" evidence="6">
    <location>
        <begin position="744"/>
        <end position="754"/>
    </location>
</feature>
<feature type="compositionally biased region" description="Basic and acidic residues" evidence="6">
    <location>
        <begin position="810"/>
        <end position="833"/>
    </location>
</feature>
<protein>
    <recommendedName>
        <fullName evidence="2">histidine kinase</fullName>
        <ecNumber evidence="2">2.7.13.3</ecNumber>
    </recommendedName>
</protein>
<sequence length="833" mass="90527">MIVLVPTSALIVLWLLISGYLTFVTVQQYLTAKAGEEGLAPASRALIAAMDERSATIAYLERPQENRERLNQAREVNDNITEDLQSDLESLRTISPPAVEEALDTFTGYAYSTSELRTRVDTGQATRAEVLESYNSLMRAGAQLFDSQARATSPSEVVGSGLSATYTFRAVDNLSQADAYLARGFASGEMTVTEQQQFARLIGAYHSHLDAVAPHMAPEERDQLAELRNSNEYSLLVGLENQIAKRRTTASADPNTLELSYDMSTPVSEQEWREVYSPVKQQLRDIATEQALHTVEQQADIARNTMLMAIGGSLGVACIAVLAVLIALRAAQRLTSRLNLLRDQTQELADNQLPTIVERLKRNEYVDVSAAVPDSSHSNDEIGQVAQSFSAAQRTAVEAAVQQAELRDGVNKVFLNIAHRSQTLVHRQLRLLDQMERAQEDPEHLTELFKLDHLATRSRRNAENLLILGGESPGRTWHRPMPLIDVLRGAISESGDYTRIKRQQITRVSLTGSAVADVIHIVAELLDNATTFSPPHTQVQLHSERLPNGVSIDIEDRGLGMKDDELAAANDLLANPPEFDVMRLNEKMRLGLFVVSRLAQRHGIKVILRPSPYGGIQAIVMLPSSLIVTDAPDPTPGTADDTDDRADQIPPRVFAPHKPDAPAAATSEETGETEDVRHDTDPATESGDAPPQAPTPENGAPTAAGQEPGSGKADLPRRSRHSSHSGGASPHPATPTPHLADATAGSNGAATQRPSLPKRTPQANLAPELSGGSVVSLPPAGSATPSGRSSGDSADRSRQLRRKLSAFQDGTRRGRQDGRQLHNESEKEQHRDE</sequence>
<dbReference type="RefSeq" id="WP_344969836.1">
    <property type="nucleotide sequence ID" value="NZ_BAABDD010000007.1"/>
</dbReference>
<comment type="caution">
    <text evidence="9">The sequence shown here is derived from an EMBL/GenBank/DDBJ whole genome shotgun (WGS) entry which is preliminary data.</text>
</comment>
<accession>A0ABP7FH02</accession>
<evidence type="ECO:0000256" key="1">
    <source>
        <dbReference type="ARBA" id="ARBA00000085"/>
    </source>
</evidence>
<dbReference type="InterPro" id="IPR003594">
    <property type="entry name" value="HATPase_dom"/>
</dbReference>
<evidence type="ECO:0000259" key="8">
    <source>
        <dbReference type="SMART" id="SM00387"/>
    </source>
</evidence>
<dbReference type="InterPro" id="IPR013587">
    <property type="entry name" value="Nitrate/nitrite_sensing"/>
</dbReference>
<dbReference type="SUPFAM" id="SSF55874">
    <property type="entry name" value="ATPase domain of HSP90 chaperone/DNA topoisomerase II/histidine kinase"/>
    <property type="match status" value="1"/>
</dbReference>